<keyword evidence="4" id="KW-0472">Membrane</keyword>
<dbReference type="SMART" id="SM00304">
    <property type="entry name" value="HAMP"/>
    <property type="match status" value="1"/>
</dbReference>
<proteinExistence type="inferred from homology"/>
<comment type="caution">
    <text evidence="7">The sequence shown here is derived from an EMBL/GenBank/DDBJ whole genome shotgun (WGS) entry which is preliminary data.</text>
</comment>
<evidence type="ECO:0000256" key="3">
    <source>
        <dbReference type="PROSITE-ProRule" id="PRU00284"/>
    </source>
</evidence>
<sequence>MNIIDNTRIALKLSIPLALLTATSVGSIVYAKYSLDSIANQTQRVTDVQAARQEHILKAQINITEATIQNRNIIIETASEKVAGYKSRQDAAIAASHASLDKLAELAGEPEHRAASEALRESAKTYFNILGRSTELGLKNESVAAMKVAQEEAAPVRAKLRGQVQARIDRIGQEMQAEKQAVFENARFATNILIAGSALALLVALGLAGLIVVSGIVRPLSRLVSVLRRMAQGDIDASIAEAKRGDEIGAVGRAVEGIREMVAQKATEQAEMRRIADEAAAAERKRTMIELADRFETAVGGIVGMVSSSATELQATASTMTATAAETATQATTVAAAAEEAATNVNTVASAAEELGSSVAEIGRQVANSTDLAQAAVTQSDRTAHLVQELNAAMGRIGDVVGLISSIAGQTNLLALNATIEAARAGEAGRGFAVVAAEVKELANQTARATGEISGQIGQIQGVTGEAVAAIGDIAGRIRDIDTTATAIAAAVEQQGAATQEIVRNVTQASSGTSQVTGNIVGVANAAEETGAAASQVLGAAGELSRQSEALRAQVSQFLATVRAA</sequence>
<reference evidence="7 8" key="1">
    <citation type="submission" date="2016-10" db="EMBL/GenBank/DDBJ databases">
        <title>Draft genome sequence of Methylobacterium extorquens CP3, a seed endophyte of Crotalaria pumila with plant growth-promoting and metal tolerance properties.</title>
        <authorList>
            <person name="Sanchez-Lopez A.S."/>
            <person name="Van Hamme J.D."/>
            <person name="Thijs S."/>
            <person name="Mcammond B.M."/>
            <person name="Stevens V."/>
            <person name="Gonzalez-Chavez M.D.C."/>
            <person name="Vangronsveld J."/>
        </authorList>
    </citation>
    <scope>NUCLEOTIDE SEQUENCE [LARGE SCALE GENOMIC DNA]</scope>
    <source>
        <strain evidence="7 8">CP3</strain>
    </source>
</reference>
<protein>
    <submittedName>
        <fullName evidence="7">Methyl-accepting chemotaxis protein</fullName>
    </submittedName>
</protein>
<feature type="domain" description="HAMP" evidence="6">
    <location>
        <begin position="214"/>
        <end position="267"/>
    </location>
</feature>
<dbReference type="PANTHER" id="PTHR32089:SF112">
    <property type="entry name" value="LYSOZYME-LIKE PROTEIN-RELATED"/>
    <property type="match status" value="1"/>
</dbReference>
<keyword evidence="4" id="KW-1133">Transmembrane helix</keyword>
<keyword evidence="1 3" id="KW-0807">Transducer</keyword>
<gene>
    <name evidence="7" type="ORF">BK022_23625</name>
</gene>
<dbReference type="Pfam" id="PF00015">
    <property type="entry name" value="MCPsignal"/>
    <property type="match status" value="1"/>
</dbReference>
<dbReference type="Gene3D" id="6.10.340.10">
    <property type="match status" value="1"/>
</dbReference>
<comment type="similarity">
    <text evidence="2">Belongs to the methyl-accepting chemotaxis (MCP) protein family.</text>
</comment>
<name>A0A1S1P187_METEX</name>
<evidence type="ECO:0000256" key="4">
    <source>
        <dbReference type="SAM" id="Phobius"/>
    </source>
</evidence>
<feature type="transmembrane region" description="Helical" evidence="4">
    <location>
        <begin position="192"/>
        <end position="220"/>
    </location>
</feature>
<accession>A0A1S1P187</accession>
<evidence type="ECO:0000313" key="8">
    <source>
        <dbReference type="Proteomes" id="UP000180215"/>
    </source>
</evidence>
<dbReference type="AlphaFoldDB" id="A0A1S1P187"/>
<dbReference type="PROSITE" id="PS50111">
    <property type="entry name" value="CHEMOTAXIS_TRANSDUC_2"/>
    <property type="match status" value="1"/>
</dbReference>
<feature type="domain" description="Methyl-accepting transducer" evidence="5">
    <location>
        <begin position="309"/>
        <end position="545"/>
    </location>
</feature>
<dbReference type="Proteomes" id="UP000180215">
    <property type="component" value="Unassembled WGS sequence"/>
</dbReference>
<keyword evidence="4" id="KW-0812">Transmembrane</keyword>
<dbReference type="Gene3D" id="1.10.287.950">
    <property type="entry name" value="Methyl-accepting chemotaxis protein"/>
    <property type="match status" value="1"/>
</dbReference>
<dbReference type="InterPro" id="IPR004089">
    <property type="entry name" value="MCPsignal_dom"/>
</dbReference>
<organism evidence="7 8">
    <name type="scientific">Methylorubrum extorquens</name>
    <name type="common">Methylobacterium dichloromethanicum</name>
    <name type="synonym">Methylobacterium extorquens</name>
    <dbReference type="NCBI Taxonomy" id="408"/>
    <lineage>
        <taxon>Bacteria</taxon>
        <taxon>Pseudomonadati</taxon>
        <taxon>Pseudomonadota</taxon>
        <taxon>Alphaproteobacteria</taxon>
        <taxon>Hyphomicrobiales</taxon>
        <taxon>Methylobacteriaceae</taxon>
        <taxon>Methylorubrum</taxon>
    </lineage>
</organism>
<evidence type="ECO:0000256" key="2">
    <source>
        <dbReference type="ARBA" id="ARBA00029447"/>
    </source>
</evidence>
<dbReference type="Pfam" id="PF00672">
    <property type="entry name" value="HAMP"/>
    <property type="match status" value="1"/>
</dbReference>
<dbReference type="EMBL" id="MNAO01000425">
    <property type="protein sequence ID" value="OHV14815.1"/>
    <property type="molecule type" value="Genomic_DNA"/>
</dbReference>
<dbReference type="PANTHER" id="PTHR32089">
    <property type="entry name" value="METHYL-ACCEPTING CHEMOTAXIS PROTEIN MCPB"/>
    <property type="match status" value="1"/>
</dbReference>
<dbReference type="InterPro" id="IPR003660">
    <property type="entry name" value="HAMP_dom"/>
</dbReference>
<dbReference type="PROSITE" id="PS50885">
    <property type="entry name" value="HAMP"/>
    <property type="match status" value="1"/>
</dbReference>
<dbReference type="GO" id="GO:0007165">
    <property type="term" value="P:signal transduction"/>
    <property type="evidence" value="ECO:0007669"/>
    <property type="project" value="UniProtKB-KW"/>
</dbReference>
<evidence type="ECO:0000259" key="6">
    <source>
        <dbReference type="PROSITE" id="PS50885"/>
    </source>
</evidence>
<dbReference type="CDD" id="cd06225">
    <property type="entry name" value="HAMP"/>
    <property type="match status" value="1"/>
</dbReference>
<dbReference type="GO" id="GO:0016020">
    <property type="term" value="C:membrane"/>
    <property type="evidence" value="ECO:0007669"/>
    <property type="project" value="InterPro"/>
</dbReference>
<evidence type="ECO:0000313" key="7">
    <source>
        <dbReference type="EMBL" id="OHV14815.1"/>
    </source>
</evidence>
<evidence type="ECO:0000259" key="5">
    <source>
        <dbReference type="PROSITE" id="PS50111"/>
    </source>
</evidence>
<dbReference type="SMART" id="SM00283">
    <property type="entry name" value="MA"/>
    <property type="match status" value="1"/>
</dbReference>
<evidence type="ECO:0000256" key="1">
    <source>
        <dbReference type="ARBA" id="ARBA00023224"/>
    </source>
</evidence>
<dbReference type="SUPFAM" id="SSF58104">
    <property type="entry name" value="Methyl-accepting chemotaxis protein (MCP) signaling domain"/>
    <property type="match status" value="1"/>
</dbReference>
<dbReference type="SUPFAM" id="SSF158472">
    <property type="entry name" value="HAMP domain-like"/>
    <property type="match status" value="1"/>
</dbReference>